<keyword evidence="4" id="KW-1133">Transmembrane helix</keyword>
<evidence type="ECO:0000256" key="4">
    <source>
        <dbReference type="SAM" id="Phobius"/>
    </source>
</evidence>
<feature type="transmembrane region" description="Helical" evidence="4">
    <location>
        <begin position="29"/>
        <end position="47"/>
    </location>
</feature>
<protein>
    <recommendedName>
        <fullName evidence="1">diguanylate cyclase</fullName>
        <ecNumber evidence="1">2.7.7.65</ecNumber>
    </recommendedName>
</protein>
<dbReference type="NCBIfam" id="TIGR00254">
    <property type="entry name" value="GGDEF"/>
    <property type="match status" value="1"/>
</dbReference>
<comment type="catalytic activity">
    <reaction evidence="2">
        <text>2 GTP = 3',3'-c-di-GMP + 2 diphosphate</text>
        <dbReference type="Rhea" id="RHEA:24898"/>
        <dbReference type="ChEBI" id="CHEBI:33019"/>
        <dbReference type="ChEBI" id="CHEBI:37565"/>
        <dbReference type="ChEBI" id="CHEBI:58805"/>
        <dbReference type="EC" id="2.7.7.65"/>
    </reaction>
</comment>
<evidence type="ECO:0000259" key="5">
    <source>
        <dbReference type="PROSITE" id="PS50887"/>
    </source>
</evidence>
<dbReference type="InterPro" id="IPR000160">
    <property type="entry name" value="GGDEF_dom"/>
</dbReference>
<evidence type="ECO:0000313" key="6">
    <source>
        <dbReference type="EMBL" id="MDR7333181.1"/>
    </source>
</evidence>
<organism evidence="6 7">
    <name type="scientific">Roseateles asaccharophilus</name>
    <dbReference type="NCBI Taxonomy" id="582607"/>
    <lineage>
        <taxon>Bacteria</taxon>
        <taxon>Pseudomonadati</taxon>
        <taxon>Pseudomonadota</taxon>
        <taxon>Betaproteobacteria</taxon>
        <taxon>Burkholderiales</taxon>
        <taxon>Sphaerotilaceae</taxon>
        <taxon>Roseateles</taxon>
    </lineage>
</organism>
<dbReference type="SMART" id="SM00267">
    <property type="entry name" value="GGDEF"/>
    <property type="match status" value="1"/>
</dbReference>
<feature type="coiled-coil region" evidence="3">
    <location>
        <begin position="177"/>
        <end position="211"/>
    </location>
</feature>
<keyword evidence="7" id="KW-1185">Reference proteome</keyword>
<dbReference type="PANTHER" id="PTHR45138">
    <property type="entry name" value="REGULATORY COMPONENTS OF SENSORY TRANSDUCTION SYSTEM"/>
    <property type="match status" value="1"/>
</dbReference>
<comment type="caution">
    <text evidence="6">The sequence shown here is derived from an EMBL/GenBank/DDBJ whole genome shotgun (WGS) entry which is preliminary data.</text>
</comment>
<feature type="transmembrane region" description="Helical" evidence="4">
    <location>
        <begin position="132"/>
        <end position="153"/>
    </location>
</feature>
<dbReference type="PROSITE" id="PS50887">
    <property type="entry name" value="GGDEF"/>
    <property type="match status" value="1"/>
</dbReference>
<feature type="transmembrane region" description="Helical" evidence="4">
    <location>
        <begin position="53"/>
        <end position="73"/>
    </location>
</feature>
<reference evidence="6 7" key="1">
    <citation type="submission" date="2023-07" db="EMBL/GenBank/DDBJ databases">
        <title>Sorghum-associated microbial communities from plants grown in Nebraska, USA.</title>
        <authorList>
            <person name="Schachtman D."/>
        </authorList>
    </citation>
    <scope>NUCLEOTIDE SEQUENCE [LARGE SCALE GENOMIC DNA]</scope>
    <source>
        <strain evidence="6 7">BE316</strain>
    </source>
</reference>
<feature type="domain" description="GGDEF" evidence="5">
    <location>
        <begin position="239"/>
        <end position="372"/>
    </location>
</feature>
<keyword evidence="4" id="KW-0812">Transmembrane</keyword>
<accession>A0ABU2A7P2</accession>
<dbReference type="SUPFAM" id="SSF55073">
    <property type="entry name" value="Nucleotide cyclase"/>
    <property type="match status" value="1"/>
</dbReference>
<feature type="transmembrane region" description="Helical" evidence="4">
    <location>
        <begin position="165"/>
        <end position="185"/>
    </location>
</feature>
<dbReference type="InterPro" id="IPR050469">
    <property type="entry name" value="Diguanylate_Cyclase"/>
</dbReference>
<evidence type="ECO:0000313" key="7">
    <source>
        <dbReference type="Proteomes" id="UP001180825"/>
    </source>
</evidence>
<feature type="transmembrane region" description="Helical" evidence="4">
    <location>
        <begin position="108"/>
        <end position="125"/>
    </location>
</feature>
<dbReference type="Pfam" id="PF00990">
    <property type="entry name" value="GGDEF"/>
    <property type="match status" value="1"/>
</dbReference>
<gene>
    <name evidence="6" type="ORF">J2X21_002315</name>
</gene>
<dbReference type="Proteomes" id="UP001180825">
    <property type="component" value="Unassembled WGS sequence"/>
</dbReference>
<evidence type="ECO:0000256" key="3">
    <source>
        <dbReference type="SAM" id="Coils"/>
    </source>
</evidence>
<dbReference type="RefSeq" id="WP_310328635.1">
    <property type="nucleotide sequence ID" value="NZ_JAVDXV010000004.1"/>
</dbReference>
<dbReference type="PANTHER" id="PTHR45138:SF9">
    <property type="entry name" value="DIGUANYLATE CYCLASE DGCM-RELATED"/>
    <property type="match status" value="1"/>
</dbReference>
<keyword evidence="3" id="KW-0175">Coiled coil</keyword>
<dbReference type="InterPro" id="IPR029787">
    <property type="entry name" value="Nucleotide_cyclase"/>
</dbReference>
<dbReference type="Gene3D" id="3.30.70.270">
    <property type="match status" value="1"/>
</dbReference>
<dbReference type="InterPro" id="IPR043128">
    <property type="entry name" value="Rev_trsase/Diguanyl_cyclase"/>
</dbReference>
<name>A0ABU2A7P2_9BURK</name>
<proteinExistence type="predicted"/>
<evidence type="ECO:0000256" key="2">
    <source>
        <dbReference type="ARBA" id="ARBA00034247"/>
    </source>
</evidence>
<dbReference type="EC" id="2.7.7.65" evidence="1"/>
<feature type="transmembrane region" description="Helical" evidence="4">
    <location>
        <begin position="85"/>
        <end position="102"/>
    </location>
</feature>
<evidence type="ECO:0000256" key="1">
    <source>
        <dbReference type="ARBA" id="ARBA00012528"/>
    </source>
</evidence>
<keyword evidence="4" id="KW-0472">Membrane</keyword>
<dbReference type="EMBL" id="JAVDXV010000004">
    <property type="protein sequence ID" value="MDR7333181.1"/>
    <property type="molecule type" value="Genomic_DNA"/>
</dbReference>
<sequence>MAMSQLRRLGKLWLGDDPAQRLRLRQTSLAMALLAFSAVLLHHAIGLTGGSRALAWLWTAYAVGGMAAVYAAIRSGWSLRFRDPSLTSLQIGFALSAAALAYAQVGPLRGGVFPVVTLILMFGMFQLRARSAYGLALFALVVFGAVMATMARLQPAVYPPAFEVIHFLVLACMLPAVAMLTARLSRIRHRLAQQREELARALAQLQAIATRDELTGLPNRRQMQALMDQELLRSLRHHHDFCIAVVDLDHFKRINDQHGHAAGDAVLRAFAQAGQAALRATDVLARWGGEEFLVLLPDTAMPPAVAGMERLRQQIAALRVDAGEGGAIAITVSIGLTGHNRGDTLTQTLERADRLLYDAKAAGRNRVRTDPPS</sequence>
<dbReference type="CDD" id="cd01949">
    <property type="entry name" value="GGDEF"/>
    <property type="match status" value="1"/>
</dbReference>